<evidence type="ECO:0000256" key="1">
    <source>
        <dbReference type="SAM" id="Coils"/>
    </source>
</evidence>
<accession>A0A395IWI7</accession>
<organism evidence="2 3">
    <name type="scientific">Monilinia fructigena</name>
    <dbReference type="NCBI Taxonomy" id="38457"/>
    <lineage>
        <taxon>Eukaryota</taxon>
        <taxon>Fungi</taxon>
        <taxon>Dikarya</taxon>
        <taxon>Ascomycota</taxon>
        <taxon>Pezizomycotina</taxon>
        <taxon>Leotiomycetes</taxon>
        <taxon>Helotiales</taxon>
        <taxon>Sclerotiniaceae</taxon>
        <taxon>Monilinia</taxon>
    </lineage>
</organism>
<gene>
    <name evidence="2" type="ORF">DID88_001700</name>
</gene>
<keyword evidence="1" id="KW-0175">Coiled coil</keyword>
<dbReference type="EMBL" id="QKRW01000013">
    <property type="protein sequence ID" value="RAL64667.1"/>
    <property type="molecule type" value="Genomic_DNA"/>
</dbReference>
<protein>
    <recommendedName>
        <fullName evidence="4">DUF4201 domain-containing protein</fullName>
    </recommendedName>
</protein>
<comment type="caution">
    <text evidence="2">The sequence shown here is derived from an EMBL/GenBank/DDBJ whole genome shotgun (WGS) entry which is preliminary data.</text>
</comment>
<feature type="coiled-coil region" evidence="1">
    <location>
        <begin position="54"/>
        <end position="116"/>
    </location>
</feature>
<reference evidence="2 3" key="1">
    <citation type="submission" date="2018-06" db="EMBL/GenBank/DDBJ databases">
        <title>Genome Sequence of the Brown Rot Fungal Pathogen Monilinia fructigena.</title>
        <authorList>
            <person name="Landi L."/>
            <person name="De Miccolis Angelini R.M."/>
            <person name="Pollastro S."/>
            <person name="Abate D."/>
            <person name="Faretra F."/>
            <person name="Romanazzi G."/>
        </authorList>
    </citation>
    <scope>NUCLEOTIDE SEQUENCE [LARGE SCALE GENOMIC DNA]</scope>
    <source>
        <strain evidence="2 3">Mfrg269</strain>
    </source>
</reference>
<feature type="coiled-coil region" evidence="1">
    <location>
        <begin position="148"/>
        <end position="199"/>
    </location>
</feature>
<dbReference type="Proteomes" id="UP000249056">
    <property type="component" value="Unassembled WGS sequence"/>
</dbReference>
<evidence type="ECO:0000313" key="3">
    <source>
        <dbReference type="Proteomes" id="UP000249056"/>
    </source>
</evidence>
<sequence>MTDVLSIHIQIRLFVESLSVRNASGFEDPDLEENEDQSTTEDIKPMITTAHSHEEDLQTRIKKLMDDSERLRVRNETFNNATNGLICEVDTKQTELEAFKDEMRRVKKKRSQLKGIKEHLELSRKSTDDAFKLLSSMKKEDKTNQHNVLTLKKELKACQAEREEAINSKHQHKGCEKKYLALIEENKHLEKRIVEFKRKLGHVMTDIEKSTTNKRRQRAA</sequence>
<evidence type="ECO:0008006" key="4">
    <source>
        <dbReference type="Google" id="ProtNLM"/>
    </source>
</evidence>
<evidence type="ECO:0000313" key="2">
    <source>
        <dbReference type="EMBL" id="RAL64667.1"/>
    </source>
</evidence>
<proteinExistence type="predicted"/>
<dbReference type="AlphaFoldDB" id="A0A395IWI7"/>
<name>A0A395IWI7_9HELO</name>
<dbReference type="OrthoDB" id="3527184at2759"/>
<keyword evidence="3" id="KW-1185">Reference proteome</keyword>